<organism evidence="2 3">
    <name type="scientific">Halalkalicoccus paucihalophilus</name>
    <dbReference type="NCBI Taxonomy" id="1008153"/>
    <lineage>
        <taxon>Archaea</taxon>
        <taxon>Methanobacteriati</taxon>
        <taxon>Methanobacteriota</taxon>
        <taxon>Stenosarchaea group</taxon>
        <taxon>Halobacteria</taxon>
        <taxon>Halobacteriales</taxon>
        <taxon>Halococcaceae</taxon>
        <taxon>Halalkalicoccus</taxon>
    </lineage>
</organism>
<keyword evidence="1" id="KW-0472">Membrane</keyword>
<dbReference type="RefSeq" id="WP_084383696.1">
    <property type="nucleotide sequence ID" value="NZ_LTAZ01000005.1"/>
</dbReference>
<dbReference type="PATRIC" id="fig|1008153.3.peg.2187"/>
<evidence type="ECO:0008006" key="4">
    <source>
        <dbReference type="Google" id="ProtNLM"/>
    </source>
</evidence>
<protein>
    <recommendedName>
        <fullName evidence="4">DUF998 domain-containing protein</fullName>
    </recommendedName>
</protein>
<evidence type="ECO:0000313" key="3">
    <source>
        <dbReference type="Proteomes" id="UP000075321"/>
    </source>
</evidence>
<dbReference type="PANTHER" id="PTHR42241:SF2">
    <property type="entry name" value="HYPOTHETICAL MEMBRANE PROTEIN, CONSERVED, DUF998 FAMILY"/>
    <property type="match status" value="1"/>
</dbReference>
<keyword evidence="1" id="KW-1133">Transmembrane helix</keyword>
<dbReference type="OrthoDB" id="103507at2157"/>
<feature type="transmembrane region" description="Helical" evidence="1">
    <location>
        <begin position="51"/>
        <end position="73"/>
    </location>
</feature>
<evidence type="ECO:0000256" key="1">
    <source>
        <dbReference type="SAM" id="Phobius"/>
    </source>
</evidence>
<dbReference type="PANTHER" id="PTHR42241">
    <property type="entry name" value="HYPOTHETICAL MEMBRANE PROTEIN, CONSERVED, DUF998 FAMILY"/>
    <property type="match status" value="1"/>
</dbReference>
<evidence type="ECO:0000313" key="2">
    <source>
        <dbReference type="EMBL" id="KYH25475.1"/>
    </source>
</evidence>
<keyword evidence="3" id="KW-1185">Reference proteome</keyword>
<feature type="transmembrane region" description="Helical" evidence="1">
    <location>
        <begin position="80"/>
        <end position="101"/>
    </location>
</feature>
<dbReference type="Proteomes" id="UP000075321">
    <property type="component" value="Unassembled WGS sequence"/>
</dbReference>
<reference evidence="2 3" key="1">
    <citation type="submission" date="2016-02" db="EMBL/GenBank/DDBJ databases">
        <title>Genome sequence of Halalkalicoccus paucihalophilus DSM 24557.</title>
        <authorList>
            <person name="Poehlein A."/>
            <person name="Daniel R."/>
        </authorList>
    </citation>
    <scope>NUCLEOTIDE SEQUENCE [LARGE SCALE GENOMIC DNA]</scope>
    <source>
        <strain evidence="2 3">DSM 24557</strain>
    </source>
</reference>
<feature type="transmembrane region" description="Helical" evidence="1">
    <location>
        <begin position="162"/>
        <end position="183"/>
    </location>
</feature>
<name>A0A151ACV5_9EURY</name>
<proteinExistence type="predicted"/>
<dbReference type="EMBL" id="LTAZ01000005">
    <property type="protein sequence ID" value="KYH25475.1"/>
    <property type="molecule type" value="Genomic_DNA"/>
</dbReference>
<accession>A0A151ACV5</accession>
<gene>
    <name evidence="2" type="ORF">HAPAU_21470</name>
</gene>
<dbReference type="Pfam" id="PF06197">
    <property type="entry name" value="DUF998"/>
    <property type="match status" value="1"/>
</dbReference>
<dbReference type="AlphaFoldDB" id="A0A151ACV5"/>
<dbReference type="InterPro" id="IPR009339">
    <property type="entry name" value="DUF998"/>
</dbReference>
<feature type="transmembrane region" description="Helical" evidence="1">
    <location>
        <begin position="138"/>
        <end position="156"/>
    </location>
</feature>
<feature type="transmembrane region" description="Helical" evidence="1">
    <location>
        <begin position="107"/>
        <end position="126"/>
    </location>
</feature>
<sequence length="186" mass="19174">MNRLVGIGRLSAFLAPLIAAVTIFGSILLAPEFSWAGDALSDLGAPDAPTAWPFNGGLILAGVIGLPFAAALAASARHRLDWLVAGVLAGALVLLAGVGLFPTGHPYHLSVAAGFYLLVTLTLWLDGTAGVLAGEPRFGLAAIWLANLHLLQWLAWAAGLRVGPGLAIPETIGAVLFSVWVLARVD</sequence>
<comment type="caution">
    <text evidence="2">The sequence shown here is derived from an EMBL/GenBank/DDBJ whole genome shotgun (WGS) entry which is preliminary data.</text>
</comment>
<feature type="transmembrane region" description="Helical" evidence="1">
    <location>
        <begin position="12"/>
        <end position="31"/>
    </location>
</feature>
<keyword evidence="1" id="KW-0812">Transmembrane</keyword>